<organism evidence="3">
    <name type="scientific">Diabrotica virgifera virgifera</name>
    <name type="common">western corn rootworm</name>
    <dbReference type="NCBI Taxonomy" id="50390"/>
    <lineage>
        <taxon>Eukaryota</taxon>
        <taxon>Metazoa</taxon>
        <taxon>Ecdysozoa</taxon>
        <taxon>Arthropoda</taxon>
        <taxon>Hexapoda</taxon>
        <taxon>Insecta</taxon>
        <taxon>Pterygota</taxon>
        <taxon>Neoptera</taxon>
        <taxon>Endopterygota</taxon>
        <taxon>Coleoptera</taxon>
        <taxon>Polyphaga</taxon>
        <taxon>Cucujiformia</taxon>
        <taxon>Chrysomeloidea</taxon>
        <taxon>Chrysomelidae</taxon>
        <taxon>Galerucinae</taxon>
        <taxon>Diabroticina</taxon>
        <taxon>Diabroticites</taxon>
        <taxon>Diabrotica</taxon>
    </lineage>
</organism>
<keyword evidence="1" id="KW-0479">Metal-binding</keyword>
<gene>
    <name evidence="3" type="primary">LOC114335045</name>
</gene>
<dbReference type="SMART" id="SM00355">
    <property type="entry name" value="ZnF_C2H2"/>
    <property type="match status" value="2"/>
</dbReference>
<dbReference type="AlphaFoldDB" id="A0A6P7FX26"/>
<evidence type="ECO:0000256" key="1">
    <source>
        <dbReference type="PROSITE-ProRule" id="PRU00042"/>
    </source>
</evidence>
<accession>A0A6P7FX26</accession>
<feature type="domain" description="C2H2-type" evidence="2">
    <location>
        <begin position="49"/>
        <end position="76"/>
    </location>
</feature>
<dbReference type="RefSeq" id="XP_028141001.1">
    <property type="nucleotide sequence ID" value="XM_028285200.1"/>
</dbReference>
<evidence type="ECO:0000313" key="3">
    <source>
        <dbReference type="RefSeq" id="XP_028141001.1"/>
    </source>
</evidence>
<evidence type="ECO:0000259" key="2">
    <source>
        <dbReference type="PROSITE" id="PS50157"/>
    </source>
</evidence>
<keyword evidence="1" id="KW-0862">Zinc</keyword>
<dbReference type="InterPro" id="IPR013087">
    <property type="entry name" value="Znf_C2H2_type"/>
</dbReference>
<dbReference type="Gene3D" id="3.30.160.60">
    <property type="entry name" value="Classic Zinc Finger"/>
    <property type="match status" value="1"/>
</dbReference>
<protein>
    <submittedName>
        <fullName evidence="3">Longitudinals lacking protein, isoforms A/B/D/L-like</fullName>
    </submittedName>
</protein>
<dbReference type="SUPFAM" id="SSF57667">
    <property type="entry name" value="beta-beta-alpha zinc fingers"/>
    <property type="match status" value="1"/>
</dbReference>
<feature type="domain" description="C2H2-type" evidence="2">
    <location>
        <begin position="20"/>
        <end position="47"/>
    </location>
</feature>
<reference evidence="3" key="1">
    <citation type="submission" date="2025-08" db="UniProtKB">
        <authorList>
            <consortium name="RefSeq"/>
        </authorList>
    </citation>
    <scope>IDENTIFICATION</scope>
    <source>
        <tissue evidence="3">Whole insect</tissue>
    </source>
</reference>
<dbReference type="InterPro" id="IPR036236">
    <property type="entry name" value="Znf_C2H2_sf"/>
</dbReference>
<proteinExistence type="predicted"/>
<dbReference type="Pfam" id="PF00096">
    <property type="entry name" value="zf-C2H2"/>
    <property type="match status" value="1"/>
</dbReference>
<sequence length="78" mass="9562">MEDDGHCVNWLQMGFYEKYFHCETCGRAYKYKHTLKSHIKYECQKDPKFFCLECDYKTKIKANLTKHMRVHIKGRNMY</sequence>
<name>A0A6P7FX26_DIAVI</name>
<dbReference type="Pfam" id="PF13909">
    <property type="entry name" value="zf-H2C2_5"/>
    <property type="match status" value="1"/>
</dbReference>
<dbReference type="PROSITE" id="PS50157">
    <property type="entry name" value="ZINC_FINGER_C2H2_2"/>
    <property type="match status" value="2"/>
</dbReference>
<keyword evidence="1" id="KW-0863">Zinc-finger</keyword>
<dbReference type="GO" id="GO:0008270">
    <property type="term" value="F:zinc ion binding"/>
    <property type="evidence" value="ECO:0007669"/>
    <property type="project" value="UniProtKB-KW"/>
</dbReference>
<dbReference type="InParanoid" id="A0A6P7FX26"/>